<protein>
    <submittedName>
        <fullName evidence="3">Uncharacterized protein</fullName>
    </submittedName>
</protein>
<dbReference type="AlphaFoldDB" id="S9VQL0"/>
<evidence type="ECO:0000313" key="4">
    <source>
        <dbReference type="Proteomes" id="UP000015354"/>
    </source>
</evidence>
<feature type="compositionally biased region" description="Basic and acidic residues" evidence="1">
    <location>
        <begin position="63"/>
        <end position="75"/>
    </location>
</feature>
<evidence type="ECO:0000256" key="2">
    <source>
        <dbReference type="SAM" id="Phobius"/>
    </source>
</evidence>
<reference evidence="3 4" key="1">
    <citation type="journal article" date="2013" name="PLoS ONE">
        <title>Predicting the Proteins of Angomonas deanei, Strigomonas culicis and Their Respective Endosymbionts Reveals New Aspects of the Trypanosomatidae Family.</title>
        <authorList>
            <person name="Motta M.C."/>
            <person name="Martins A.C."/>
            <person name="de Souza S.S."/>
            <person name="Catta-Preta C.M."/>
            <person name="Silva R."/>
            <person name="Klein C.C."/>
            <person name="de Almeida L.G."/>
            <person name="de Lima Cunha O."/>
            <person name="Ciapina L.P."/>
            <person name="Brocchi M."/>
            <person name="Colabardini A.C."/>
            <person name="de Araujo Lima B."/>
            <person name="Machado C.R."/>
            <person name="de Almeida Soares C.M."/>
            <person name="Probst C.M."/>
            <person name="de Menezes C.B."/>
            <person name="Thompson C.E."/>
            <person name="Bartholomeu D.C."/>
            <person name="Gradia D.F."/>
            <person name="Pavoni D.P."/>
            <person name="Grisard E.C."/>
            <person name="Fantinatti-Garboggini F."/>
            <person name="Marchini F.K."/>
            <person name="Rodrigues-Luiz G.F."/>
            <person name="Wagner G."/>
            <person name="Goldman G.H."/>
            <person name="Fietto J.L."/>
            <person name="Elias M.C."/>
            <person name="Goldman M.H."/>
            <person name="Sagot M.F."/>
            <person name="Pereira M."/>
            <person name="Stoco P.H."/>
            <person name="de Mendonca-Neto R.P."/>
            <person name="Teixeira S.M."/>
            <person name="Maciel T.E."/>
            <person name="de Oliveira Mendes T.A."/>
            <person name="Urmenyi T.P."/>
            <person name="de Souza W."/>
            <person name="Schenkman S."/>
            <person name="de Vasconcelos A.T."/>
        </authorList>
    </citation>
    <scope>NUCLEOTIDE SEQUENCE [LARGE SCALE GENOMIC DNA]</scope>
</reference>
<proteinExistence type="predicted"/>
<dbReference type="OrthoDB" id="273676at2759"/>
<dbReference type="EMBL" id="ATMH01004572">
    <property type="protein sequence ID" value="EPY29406.1"/>
    <property type="molecule type" value="Genomic_DNA"/>
</dbReference>
<accession>S9VQL0</accession>
<feature type="transmembrane region" description="Helical" evidence="2">
    <location>
        <begin position="180"/>
        <end position="204"/>
    </location>
</feature>
<keyword evidence="2" id="KW-1133">Transmembrane helix</keyword>
<feature type="transmembrane region" description="Helical" evidence="2">
    <location>
        <begin position="127"/>
        <end position="144"/>
    </location>
</feature>
<dbReference type="Proteomes" id="UP000015354">
    <property type="component" value="Unassembled WGS sequence"/>
</dbReference>
<evidence type="ECO:0000313" key="3">
    <source>
        <dbReference type="EMBL" id="EPY29406.1"/>
    </source>
</evidence>
<keyword evidence="2" id="KW-0812">Transmembrane</keyword>
<feature type="compositionally biased region" description="Polar residues" evidence="1">
    <location>
        <begin position="77"/>
        <end position="94"/>
    </location>
</feature>
<keyword evidence="4" id="KW-1185">Reference proteome</keyword>
<feature type="transmembrane region" description="Helical" evidence="2">
    <location>
        <begin position="150"/>
        <end position="173"/>
    </location>
</feature>
<keyword evidence="2" id="KW-0472">Membrane</keyword>
<sequence length="227" mass="25763">MDRSAELLKVRHRYNALVHERHSLLSSSESDSHVTEEMKDLESRFPELVSKKIATAPSLHSFEAQHDPVNKKKEQSAPVNSREASTEEQTNSSGEESRLSAENAGLFFFLGIYNILNRRSSLGINNFLKIVIMSFVVAGVHRFWQEPCSIIGASVTPQLFCYMINISNFYSIFIHRRYKLFIYLFSVYAVFDFLPSLLVSVFSYSLANTIFSLFGAPSVDYYCAAEG</sequence>
<gene>
    <name evidence="3" type="ORF">STCU_04572</name>
</gene>
<evidence type="ECO:0000256" key="1">
    <source>
        <dbReference type="SAM" id="MobiDB-lite"/>
    </source>
</evidence>
<feature type="region of interest" description="Disordered" evidence="1">
    <location>
        <begin position="59"/>
        <end position="97"/>
    </location>
</feature>
<name>S9VQL0_9TRYP</name>
<organism evidence="3 4">
    <name type="scientific">Strigomonas culicis</name>
    <dbReference type="NCBI Taxonomy" id="28005"/>
    <lineage>
        <taxon>Eukaryota</taxon>
        <taxon>Discoba</taxon>
        <taxon>Euglenozoa</taxon>
        <taxon>Kinetoplastea</taxon>
        <taxon>Metakinetoplastina</taxon>
        <taxon>Trypanosomatida</taxon>
        <taxon>Trypanosomatidae</taxon>
        <taxon>Strigomonadinae</taxon>
        <taxon>Strigomonas</taxon>
    </lineage>
</organism>
<comment type="caution">
    <text evidence="3">The sequence shown here is derived from an EMBL/GenBank/DDBJ whole genome shotgun (WGS) entry which is preliminary data.</text>
</comment>